<accession>A0A1I7N8S3</accession>
<dbReference type="STRING" id="1393122.SAMN05660895_0946"/>
<dbReference type="EMBL" id="FPCJ01000001">
    <property type="protein sequence ID" value="SFV30983.1"/>
    <property type="molecule type" value="Genomic_DNA"/>
</dbReference>
<protein>
    <submittedName>
        <fullName evidence="2">Uncharacterized membrane protein</fullName>
    </submittedName>
</protein>
<keyword evidence="1" id="KW-0472">Membrane</keyword>
<name>A0A1I7N8S3_9BACT</name>
<gene>
    <name evidence="2" type="ORF">SAMN05660895_0946</name>
</gene>
<keyword evidence="1" id="KW-0812">Transmembrane</keyword>
<dbReference type="InterPro" id="IPR012861">
    <property type="entry name" value="DUF1634"/>
</dbReference>
<organism evidence="2 3">
    <name type="scientific">Thermoflavifilum thermophilum</name>
    <dbReference type="NCBI Taxonomy" id="1393122"/>
    <lineage>
        <taxon>Bacteria</taxon>
        <taxon>Pseudomonadati</taxon>
        <taxon>Bacteroidota</taxon>
        <taxon>Chitinophagia</taxon>
        <taxon>Chitinophagales</taxon>
        <taxon>Chitinophagaceae</taxon>
        <taxon>Thermoflavifilum</taxon>
    </lineage>
</organism>
<reference evidence="3" key="1">
    <citation type="submission" date="2016-10" db="EMBL/GenBank/DDBJ databases">
        <authorList>
            <person name="Varghese N."/>
            <person name="Submissions S."/>
        </authorList>
    </citation>
    <scope>NUCLEOTIDE SEQUENCE [LARGE SCALE GENOMIC DNA]</scope>
    <source>
        <strain evidence="3">DSM 14807</strain>
    </source>
</reference>
<feature type="transmembrane region" description="Helical" evidence="1">
    <location>
        <begin position="105"/>
        <end position="125"/>
    </location>
</feature>
<dbReference type="AlphaFoldDB" id="A0A1I7N8S3"/>
<evidence type="ECO:0000313" key="3">
    <source>
        <dbReference type="Proteomes" id="UP000199537"/>
    </source>
</evidence>
<proteinExistence type="predicted"/>
<feature type="transmembrane region" description="Helical" evidence="1">
    <location>
        <begin position="74"/>
        <end position="93"/>
    </location>
</feature>
<dbReference type="Proteomes" id="UP000199537">
    <property type="component" value="Unassembled WGS sequence"/>
</dbReference>
<dbReference type="OrthoDB" id="1072981at2"/>
<dbReference type="RefSeq" id="WP_092458439.1">
    <property type="nucleotide sequence ID" value="NZ_FPCJ01000001.1"/>
</dbReference>
<evidence type="ECO:0000256" key="1">
    <source>
        <dbReference type="SAM" id="Phobius"/>
    </source>
</evidence>
<keyword evidence="3" id="KW-1185">Reference proteome</keyword>
<sequence length="127" mass="14022">MKKQINDQRIEIFLSYLLRWGVTISAVIVAISGLLYLISHAGDTPHFHTFHGEQSDLTSLSGILHAMHQGDIKAFIQFGIVLLIATPIARVFFSIIGFILERDVLYIVLTIIVLSILMIGIFSGLGG</sequence>
<evidence type="ECO:0000313" key="2">
    <source>
        <dbReference type="EMBL" id="SFV30983.1"/>
    </source>
</evidence>
<dbReference type="Pfam" id="PF07843">
    <property type="entry name" value="DUF1634"/>
    <property type="match status" value="1"/>
</dbReference>
<feature type="transmembrane region" description="Helical" evidence="1">
    <location>
        <begin position="12"/>
        <end position="38"/>
    </location>
</feature>
<keyword evidence="1" id="KW-1133">Transmembrane helix</keyword>